<gene>
    <name evidence="1" type="ORF">CS063_00510</name>
</gene>
<reference evidence="1" key="1">
    <citation type="submission" date="2017-10" db="EMBL/GenBank/DDBJ databases">
        <title>Genome sequence of cellulolytic Lachnospiraceae bacterium XHS1971 isolated from hotspring sediment.</title>
        <authorList>
            <person name="Vasudevan G."/>
            <person name="Joshi A.J."/>
            <person name="Hivarkar S."/>
            <person name="Lanjekar V.B."/>
            <person name="Dhakephalkar P.K."/>
            <person name="Dagar S."/>
        </authorList>
    </citation>
    <scope>NUCLEOTIDE SEQUENCE</scope>
    <source>
        <strain evidence="1">XHS1971</strain>
    </source>
</reference>
<organism evidence="1 2">
    <name type="scientific">Sporanaerobium hydrogeniformans</name>
    <dbReference type="NCBI Taxonomy" id="3072179"/>
    <lineage>
        <taxon>Bacteria</taxon>
        <taxon>Bacillati</taxon>
        <taxon>Bacillota</taxon>
        <taxon>Clostridia</taxon>
        <taxon>Lachnospirales</taxon>
        <taxon>Lachnospiraceae</taxon>
        <taxon>Sporanaerobium</taxon>
    </lineage>
</organism>
<accession>A0AC61DHB9</accession>
<sequence length="64" mass="6966">MKASIARPLSGEYNKKLNNKVPTHSESTSAILNVQVEMPESKVGLPGEEAVENAKDWVDNGSRL</sequence>
<comment type="caution">
    <text evidence="1">The sequence shown here is derived from an EMBL/GenBank/DDBJ whole genome shotgun (WGS) entry which is preliminary data.</text>
</comment>
<dbReference type="Proteomes" id="UP000224460">
    <property type="component" value="Unassembled WGS sequence"/>
</dbReference>
<evidence type="ECO:0000313" key="1">
    <source>
        <dbReference type="EMBL" id="PHV71991.1"/>
    </source>
</evidence>
<protein>
    <submittedName>
        <fullName evidence="1">Uncharacterized protein</fullName>
    </submittedName>
</protein>
<name>A0AC61DHB9_9FIRM</name>
<dbReference type="EMBL" id="PEDL01000001">
    <property type="protein sequence ID" value="PHV71991.1"/>
    <property type="molecule type" value="Genomic_DNA"/>
</dbReference>
<proteinExistence type="predicted"/>
<keyword evidence="2" id="KW-1185">Reference proteome</keyword>
<evidence type="ECO:0000313" key="2">
    <source>
        <dbReference type="Proteomes" id="UP000224460"/>
    </source>
</evidence>